<dbReference type="EMBL" id="CAJOBA010000416">
    <property type="protein sequence ID" value="CAF3530325.1"/>
    <property type="molecule type" value="Genomic_DNA"/>
</dbReference>
<dbReference type="AlphaFoldDB" id="A0A814H4B5"/>
<comment type="caution">
    <text evidence="3">The sequence shown here is derived from an EMBL/GenBank/DDBJ whole genome shotgun (WGS) entry which is preliminary data.</text>
</comment>
<dbReference type="EMBL" id="CAJOBC010003291">
    <property type="protein sequence ID" value="CAF3776213.1"/>
    <property type="molecule type" value="Genomic_DNA"/>
</dbReference>
<dbReference type="Proteomes" id="UP000677228">
    <property type="component" value="Unassembled WGS sequence"/>
</dbReference>
<evidence type="ECO:0000313" key="6">
    <source>
        <dbReference type="Proteomes" id="UP000663829"/>
    </source>
</evidence>
<dbReference type="EMBL" id="CAJNOQ010003291">
    <property type="protein sequence ID" value="CAF1004859.1"/>
    <property type="molecule type" value="Genomic_DNA"/>
</dbReference>
<keyword evidence="6" id="KW-1185">Reference proteome</keyword>
<dbReference type="Proteomes" id="UP000663829">
    <property type="component" value="Unassembled WGS sequence"/>
</dbReference>
<sequence>MNNDTINNLSSSNNRSLSNRYYPLQNFSSSHNQFGTIGSQLTSVLNLPRQQQQQKSIVLPIHKSVYHSNNSSKCLSPVHCPQQHQKVQDAVESPTTKHSSVPTSQNPSFECVWNWILFSPAYYPQYYSPHQCKPNDSSSITYSNTEENDLISWLLNSDEDISSSTDITDTPSDDESSTSELIARHRCTSPTRSDSDDGYISSSDQGSNSLIYSSCELIKDEEKSLKINQSNVVSSQEPLLLTPLKKAPLSYAATVSSSKPNVILNKFATSPKKPTVTETADNILALRSPTPTTSLQKPKLFFVAPRFERLYQQKERTNNTPSSSANNKTRTYNQQTVTTTTTVHSNHSLTITKRR</sequence>
<evidence type="ECO:0000256" key="1">
    <source>
        <dbReference type="SAM" id="MobiDB-lite"/>
    </source>
</evidence>
<evidence type="ECO:0000313" key="3">
    <source>
        <dbReference type="EMBL" id="CAF1004859.1"/>
    </source>
</evidence>
<feature type="region of interest" description="Disordered" evidence="1">
    <location>
        <begin position="162"/>
        <end position="204"/>
    </location>
</feature>
<gene>
    <name evidence="3" type="ORF">GPM918_LOCUS13955</name>
    <name evidence="2" type="ORF">OVA965_LOCUS2042</name>
    <name evidence="5" type="ORF">SRO942_LOCUS13955</name>
    <name evidence="4" type="ORF">TMI583_LOCUS2042</name>
</gene>
<name>A0A814H4B5_9BILA</name>
<evidence type="ECO:0000313" key="5">
    <source>
        <dbReference type="EMBL" id="CAF3776213.1"/>
    </source>
</evidence>
<evidence type="ECO:0000313" key="4">
    <source>
        <dbReference type="EMBL" id="CAF3530325.1"/>
    </source>
</evidence>
<accession>A0A814H4B5</accession>
<proteinExistence type="predicted"/>
<dbReference type="Proteomes" id="UP000682733">
    <property type="component" value="Unassembled WGS sequence"/>
</dbReference>
<dbReference type="EMBL" id="CAJNOK010000416">
    <property type="protein sequence ID" value="CAF0751541.1"/>
    <property type="molecule type" value="Genomic_DNA"/>
</dbReference>
<evidence type="ECO:0000313" key="2">
    <source>
        <dbReference type="EMBL" id="CAF0751541.1"/>
    </source>
</evidence>
<organism evidence="3 6">
    <name type="scientific">Didymodactylos carnosus</name>
    <dbReference type="NCBI Taxonomy" id="1234261"/>
    <lineage>
        <taxon>Eukaryota</taxon>
        <taxon>Metazoa</taxon>
        <taxon>Spiralia</taxon>
        <taxon>Gnathifera</taxon>
        <taxon>Rotifera</taxon>
        <taxon>Eurotatoria</taxon>
        <taxon>Bdelloidea</taxon>
        <taxon>Philodinida</taxon>
        <taxon>Philodinidae</taxon>
        <taxon>Didymodactylos</taxon>
    </lineage>
</organism>
<protein>
    <submittedName>
        <fullName evidence="3">Uncharacterized protein</fullName>
    </submittedName>
</protein>
<dbReference type="Proteomes" id="UP000681722">
    <property type="component" value="Unassembled WGS sequence"/>
</dbReference>
<reference evidence="3" key="1">
    <citation type="submission" date="2021-02" db="EMBL/GenBank/DDBJ databases">
        <authorList>
            <person name="Nowell W R."/>
        </authorList>
    </citation>
    <scope>NUCLEOTIDE SEQUENCE</scope>
</reference>